<dbReference type="InterPro" id="IPR000719">
    <property type="entry name" value="Prot_kinase_dom"/>
</dbReference>
<keyword evidence="3" id="KW-0808">Transferase</keyword>
<evidence type="ECO:0000256" key="5">
    <source>
        <dbReference type="ARBA" id="ARBA00022777"/>
    </source>
</evidence>
<dbReference type="AlphaFoldDB" id="A0AAW1NRQ6"/>
<dbReference type="Pfam" id="PF00069">
    <property type="entry name" value="Pkinase"/>
    <property type="match status" value="2"/>
</dbReference>
<dbReference type="Gene3D" id="1.10.510.10">
    <property type="entry name" value="Transferase(Phosphotransferase) domain 1"/>
    <property type="match status" value="2"/>
</dbReference>
<evidence type="ECO:0000313" key="11">
    <source>
        <dbReference type="EMBL" id="KAK9795228.1"/>
    </source>
</evidence>
<dbReference type="Proteomes" id="UP001465755">
    <property type="component" value="Unassembled WGS sequence"/>
</dbReference>
<evidence type="ECO:0000256" key="7">
    <source>
        <dbReference type="ARBA" id="ARBA00047899"/>
    </source>
</evidence>
<evidence type="ECO:0000256" key="3">
    <source>
        <dbReference type="ARBA" id="ARBA00022679"/>
    </source>
</evidence>
<dbReference type="PROSITE" id="PS00108">
    <property type="entry name" value="PROTEIN_KINASE_ST"/>
    <property type="match status" value="1"/>
</dbReference>
<evidence type="ECO:0000256" key="4">
    <source>
        <dbReference type="ARBA" id="ARBA00022741"/>
    </source>
</evidence>
<dbReference type="Gene3D" id="3.30.200.20">
    <property type="entry name" value="Phosphorylase Kinase, domain 1"/>
    <property type="match status" value="1"/>
</dbReference>
<feature type="compositionally biased region" description="Basic residues" evidence="9">
    <location>
        <begin position="280"/>
        <end position="293"/>
    </location>
</feature>
<evidence type="ECO:0000256" key="9">
    <source>
        <dbReference type="SAM" id="MobiDB-lite"/>
    </source>
</evidence>
<feature type="compositionally biased region" description="Basic and acidic residues" evidence="9">
    <location>
        <begin position="330"/>
        <end position="348"/>
    </location>
</feature>
<feature type="compositionally biased region" description="Low complexity" evidence="9">
    <location>
        <begin position="31"/>
        <end position="49"/>
    </location>
</feature>
<protein>
    <recommendedName>
        <fullName evidence="1">non-specific serine/threonine protein kinase</fullName>
        <ecNumber evidence="1">2.7.11.1</ecNumber>
    </recommendedName>
</protein>
<evidence type="ECO:0000256" key="6">
    <source>
        <dbReference type="ARBA" id="ARBA00022840"/>
    </source>
</evidence>
<accession>A0AAW1NRQ6</accession>
<dbReference type="GO" id="GO:0000245">
    <property type="term" value="P:spliceosomal complex assembly"/>
    <property type="evidence" value="ECO:0007669"/>
    <property type="project" value="TreeGrafter"/>
</dbReference>
<dbReference type="SMART" id="SM00220">
    <property type="entry name" value="S_TKc"/>
    <property type="match status" value="1"/>
</dbReference>
<feature type="region of interest" description="Disordered" evidence="9">
    <location>
        <begin position="239"/>
        <end position="358"/>
    </location>
</feature>
<dbReference type="SUPFAM" id="SSF56112">
    <property type="entry name" value="Protein kinase-like (PK-like)"/>
    <property type="match status" value="1"/>
</dbReference>
<dbReference type="InterPro" id="IPR011009">
    <property type="entry name" value="Kinase-like_dom_sf"/>
</dbReference>
<dbReference type="PANTHER" id="PTHR47634:SF9">
    <property type="entry name" value="PROTEIN KINASE DOMAIN-CONTAINING PROTEIN-RELATED"/>
    <property type="match status" value="1"/>
</dbReference>
<name>A0AAW1NRQ6_9CHLO</name>
<comment type="caution">
    <text evidence="11">The sequence shown here is derived from an EMBL/GenBank/DDBJ whole genome shotgun (WGS) entry which is preliminary data.</text>
</comment>
<keyword evidence="2" id="KW-0723">Serine/threonine-protein kinase</keyword>
<evidence type="ECO:0000256" key="8">
    <source>
        <dbReference type="ARBA" id="ARBA00048679"/>
    </source>
</evidence>
<feature type="compositionally biased region" description="Basic residues" evidence="9">
    <location>
        <begin position="18"/>
        <end position="30"/>
    </location>
</feature>
<dbReference type="InterPro" id="IPR051334">
    <property type="entry name" value="SRPK"/>
</dbReference>
<keyword evidence="12" id="KW-1185">Reference proteome</keyword>
<gene>
    <name evidence="11" type="ORF">WJX73_007151</name>
</gene>
<evidence type="ECO:0000313" key="12">
    <source>
        <dbReference type="Proteomes" id="UP001465755"/>
    </source>
</evidence>
<feature type="compositionally biased region" description="Polar residues" evidence="9">
    <location>
        <begin position="307"/>
        <end position="321"/>
    </location>
</feature>
<evidence type="ECO:0000256" key="1">
    <source>
        <dbReference type="ARBA" id="ARBA00012513"/>
    </source>
</evidence>
<evidence type="ECO:0000256" key="2">
    <source>
        <dbReference type="ARBA" id="ARBA00022527"/>
    </source>
</evidence>
<dbReference type="PROSITE" id="PS50011">
    <property type="entry name" value="PROTEIN_KINASE_DOM"/>
    <property type="match status" value="1"/>
</dbReference>
<comment type="catalytic activity">
    <reaction evidence="8">
        <text>L-seryl-[protein] + ATP = O-phospho-L-seryl-[protein] + ADP + H(+)</text>
        <dbReference type="Rhea" id="RHEA:17989"/>
        <dbReference type="Rhea" id="RHEA-COMP:9863"/>
        <dbReference type="Rhea" id="RHEA-COMP:11604"/>
        <dbReference type="ChEBI" id="CHEBI:15378"/>
        <dbReference type="ChEBI" id="CHEBI:29999"/>
        <dbReference type="ChEBI" id="CHEBI:30616"/>
        <dbReference type="ChEBI" id="CHEBI:83421"/>
        <dbReference type="ChEBI" id="CHEBI:456216"/>
        <dbReference type="EC" id="2.7.11.1"/>
    </reaction>
</comment>
<feature type="compositionally biased region" description="Acidic residues" evidence="9">
    <location>
        <begin position="55"/>
        <end position="66"/>
    </location>
</feature>
<dbReference type="GO" id="GO:0004674">
    <property type="term" value="F:protein serine/threonine kinase activity"/>
    <property type="evidence" value="ECO:0007669"/>
    <property type="project" value="UniProtKB-KW"/>
</dbReference>
<dbReference type="EMBL" id="JALJOQ010000130">
    <property type="protein sequence ID" value="KAK9795228.1"/>
    <property type="molecule type" value="Genomic_DNA"/>
</dbReference>
<organism evidence="11 12">
    <name type="scientific">Symbiochloris irregularis</name>
    <dbReference type="NCBI Taxonomy" id="706552"/>
    <lineage>
        <taxon>Eukaryota</taxon>
        <taxon>Viridiplantae</taxon>
        <taxon>Chlorophyta</taxon>
        <taxon>core chlorophytes</taxon>
        <taxon>Trebouxiophyceae</taxon>
        <taxon>Trebouxiales</taxon>
        <taxon>Trebouxiaceae</taxon>
        <taxon>Symbiochloris</taxon>
    </lineage>
</organism>
<sequence length="461" mass="50794">MEAKTKPGPRLKAGGTTVKRRNKRKNRKGAQHQAAGSQQPAQQPVQTYACRSGSDDDFSDSEDEGLEGYKKGGYHPVRLGEKYCNGRYTVLQKLGWGHFSTVWLVKDATTGKEGAMKVQKSARHYTEAARDEIKLLTDIRDRLPNQGDAAADTCNCVLLLNSFDHRGPHGLHVCMVFEVLGDNLLALIKEYNYRGIPPSLVRRIARQVLVALHYLHTTCAIIHTDLKPENIMLTQALRPRKRPPQPLEDGAALTPPPNGHADPAATSSAHTSTPSGLTKNQKKKWKRKQKKSAAKGPLQQVLDSHASGASPSHDSCSTSMDMNGEEDSAEVNHREAESAMSPERRGARQDAGALGEQEMSGLSDFRLDDEQAEPCLLDHPESIHCKVADFGNACWVHKQFTTDIQTRQYRCPEVILGANYSTPADMWSLACMIFELVTGDHLFDPRSGRDYGRCALSCSGT</sequence>
<feature type="compositionally biased region" description="Low complexity" evidence="9">
    <location>
        <begin position="260"/>
        <end position="275"/>
    </location>
</feature>
<dbReference type="InterPro" id="IPR008271">
    <property type="entry name" value="Ser/Thr_kinase_AS"/>
</dbReference>
<feature type="domain" description="Protein kinase" evidence="10">
    <location>
        <begin position="88"/>
        <end position="461"/>
    </location>
</feature>
<evidence type="ECO:0000259" key="10">
    <source>
        <dbReference type="PROSITE" id="PS50011"/>
    </source>
</evidence>
<reference evidence="11 12" key="1">
    <citation type="journal article" date="2024" name="Nat. Commun.">
        <title>Phylogenomics reveals the evolutionary origins of lichenization in chlorophyte algae.</title>
        <authorList>
            <person name="Puginier C."/>
            <person name="Libourel C."/>
            <person name="Otte J."/>
            <person name="Skaloud P."/>
            <person name="Haon M."/>
            <person name="Grisel S."/>
            <person name="Petersen M."/>
            <person name="Berrin J.G."/>
            <person name="Delaux P.M."/>
            <person name="Dal Grande F."/>
            <person name="Keller J."/>
        </authorList>
    </citation>
    <scope>NUCLEOTIDE SEQUENCE [LARGE SCALE GENOMIC DNA]</scope>
    <source>
        <strain evidence="11 12">SAG 2036</strain>
    </source>
</reference>
<keyword evidence="6" id="KW-0067">ATP-binding</keyword>
<comment type="catalytic activity">
    <reaction evidence="7">
        <text>L-threonyl-[protein] + ATP = O-phospho-L-threonyl-[protein] + ADP + H(+)</text>
        <dbReference type="Rhea" id="RHEA:46608"/>
        <dbReference type="Rhea" id="RHEA-COMP:11060"/>
        <dbReference type="Rhea" id="RHEA-COMP:11605"/>
        <dbReference type="ChEBI" id="CHEBI:15378"/>
        <dbReference type="ChEBI" id="CHEBI:30013"/>
        <dbReference type="ChEBI" id="CHEBI:30616"/>
        <dbReference type="ChEBI" id="CHEBI:61977"/>
        <dbReference type="ChEBI" id="CHEBI:456216"/>
        <dbReference type="EC" id="2.7.11.1"/>
    </reaction>
</comment>
<dbReference type="EC" id="2.7.11.1" evidence="1"/>
<keyword evidence="4" id="KW-0547">Nucleotide-binding</keyword>
<dbReference type="GO" id="GO:0005524">
    <property type="term" value="F:ATP binding"/>
    <property type="evidence" value="ECO:0007669"/>
    <property type="project" value="UniProtKB-KW"/>
</dbReference>
<dbReference type="PANTHER" id="PTHR47634">
    <property type="entry name" value="PROTEIN KINASE DOMAIN-CONTAINING PROTEIN-RELATED"/>
    <property type="match status" value="1"/>
</dbReference>
<dbReference type="GO" id="GO:0050684">
    <property type="term" value="P:regulation of mRNA processing"/>
    <property type="evidence" value="ECO:0007669"/>
    <property type="project" value="TreeGrafter"/>
</dbReference>
<feature type="region of interest" description="Disordered" evidence="9">
    <location>
        <begin position="1"/>
        <end position="71"/>
    </location>
</feature>
<proteinExistence type="predicted"/>
<keyword evidence="5" id="KW-0418">Kinase</keyword>